<dbReference type="Proteomes" id="UP000634011">
    <property type="component" value="Unassembled WGS sequence"/>
</dbReference>
<proteinExistence type="predicted"/>
<evidence type="ECO:0000313" key="3">
    <source>
        <dbReference type="EMBL" id="MBC3862904.1"/>
    </source>
</evidence>
<protein>
    <submittedName>
        <fullName evidence="3">Helix-hairpin-helix domain-containing protein</fullName>
    </submittedName>
</protein>
<dbReference type="GO" id="GO:0015627">
    <property type="term" value="C:type II protein secretion system complex"/>
    <property type="evidence" value="ECO:0007669"/>
    <property type="project" value="TreeGrafter"/>
</dbReference>
<dbReference type="EMBL" id="JACOFV010000011">
    <property type="protein sequence ID" value="MBC3862904.1"/>
    <property type="molecule type" value="Genomic_DNA"/>
</dbReference>
<feature type="signal peptide" evidence="2">
    <location>
        <begin position="1"/>
        <end position="21"/>
    </location>
</feature>
<dbReference type="InterPro" id="IPR051675">
    <property type="entry name" value="Endo/Exo/Phosphatase_dom_1"/>
</dbReference>
<dbReference type="RefSeq" id="WP_186912855.1">
    <property type="nucleotide sequence ID" value="NZ_JACOFV010000011.1"/>
</dbReference>
<reference evidence="3" key="1">
    <citation type="submission" date="2020-08" db="EMBL/GenBank/DDBJ databases">
        <title>Novel species isolated from subtropical streams in China.</title>
        <authorList>
            <person name="Lu H."/>
        </authorList>
    </citation>
    <scope>NUCLEOTIDE SEQUENCE</scope>
    <source>
        <strain evidence="3">KACC 12607</strain>
    </source>
</reference>
<organism evidence="3 4">
    <name type="scientific">Undibacterium jejuense</name>
    <dbReference type="NCBI Taxonomy" id="1344949"/>
    <lineage>
        <taxon>Bacteria</taxon>
        <taxon>Pseudomonadati</taxon>
        <taxon>Pseudomonadota</taxon>
        <taxon>Betaproteobacteria</taxon>
        <taxon>Burkholderiales</taxon>
        <taxon>Oxalobacteraceae</taxon>
        <taxon>Undibacterium</taxon>
    </lineage>
</organism>
<keyword evidence="2" id="KW-0732">Signal</keyword>
<dbReference type="PANTHER" id="PTHR21180">
    <property type="entry name" value="ENDONUCLEASE/EXONUCLEASE/PHOSPHATASE FAMILY DOMAIN-CONTAINING PROTEIN 1"/>
    <property type="match status" value="1"/>
</dbReference>
<accession>A0A923KQB5</accession>
<sequence length="121" mass="12480">MFKKLLLAAATMIVTMGFAIADVDVNKADQAALDGVKGIGPAKSKAIIAERSKNGNFKDWADFETRVRGIGDKNSVKMSQAGLTVNGQPKSAASATASNATSVNTTTSTSAKAATKDSKTK</sequence>
<keyword evidence="4" id="KW-1185">Reference proteome</keyword>
<name>A0A923KQB5_9BURK</name>
<evidence type="ECO:0000256" key="1">
    <source>
        <dbReference type="SAM" id="MobiDB-lite"/>
    </source>
</evidence>
<feature type="chain" id="PRO_5036896325" evidence="2">
    <location>
        <begin position="22"/>
        <end position="121"/>
    </location>
</feature>
<evidence type="ECO:0000256" key="2">
    <source>
        <dbReference type="SAM" id="SignalP"/>
    </source>
</evidence>
<gene>
    <name evidence="3" type="ORF">H8K32_12400</name>
</gene>
<dbReference type="GO" id="GO:0015628">
    <property type="term" value="P:protein secretion by the type II secretion system"/>
    <property type="evidence" value="ECO:0007669"/>
    <property type="project" value="TreeGrafter"/>
</dbReference>
<feature type="compositionally biased region" description="Polar residues" evidence="1">
    <location>
        <begin position="80"/>
        <end position="89"/>
    </location>
</feature>
<dbReference type="InterPro" id="IPR010994">
    <property type="entry name" value="RuvA_2-like"/>
</dbReference>
<comment type="caution">
    <text evidence="3">The sequence shown here is derived from an EMBL/GenBank/DDBJ whole genome shotgun (WGS) entry which is preliminary data.</text>
</comment>
<dbReference type="PANTHER" id="PTHR21180:SF32">
    <property type="entry name" value="ENDONUCLEASE_EXONUCLEASE_PHOSPHATASE FAMILY DOMAIN-CONTAINING PROTEIN 1"/>
    <property type="match status" value="1"/>
</dbReference>
<dbReference type="Pfam" id="PF12836">
    <property type="entry name" value="HHH_3"/>
    <property type="match status" value="1"/>
</dbReference>
<dbReference type="Gene3D" id="1.10.150.280">
    <property type="entry name" value="AF1531-like domain"/>
    <property type="match status" value="1"/>
</dbReference>
<feature type="compositionally biased region" description="Low complexity" evidence="1">
    <location>
        <begin position="90"/>
        <end position="113"/>
    </location>
</feature>
<feature type="region of interest" description="Disordered" evidence="1">
    <location>
        <begin position="80"/>
        <end position="121"/>
    </location>
</feature>
<evidence type="ECO:0000313" key="4">
    <source>
        <dbReference type="Proteomes" id="UP000634011"/>
    </source>
</evidence>
<dbReference type="SUPFAM" id="SSF47781">
    <property type="entry name" value="RuvA domain 2-like"/>
    <property type="match status" value="1"/>
</dbReference>
<dbReference type="AlphaFoldDB" id="A0A923KQB5"/>